<proteinExistence type="predicted"/>
<evidence type="ECO:0000313" key="2">
    <source>
        <dbReference type="Proteomes" id="UP001189429"/>
    </source>
</evidence>
<gene>
    <name evidence="1" type="ORF">PCOR1329_LOCUS82486</name>
</gene>
<name>A0ABN9Y4M4_9DINO</name>
<dbReference type="Proteomes" id="UP001189429">
    <property type="component" value="Unassembled WGS sequence"/>
</dbReference>
<protein>
    <submittedName>
        <fullName evidence="1">Uncharacterized protein</fullName>
    </submittedName>
</protein>
<reference evidence="1" key="1">
    <citation type="submission" date="2023-10" db="EMBL/GenBank/DDBJ databases">
        <authorList>
            <person name="Chen Y."/>
            <person name="Shah S."/>
            <person name="Dougan E. K."/>
            <person name="Thang M."/>
            <person name="Chan C."/>
        </authorList>
    </citation>
    <scope>NUCLEOTIDE SEQUENCE [LARGE SCALE GENOMIC DNA]</scope>
</reference>
<accession>A0ABN9Y4M4</accession>
<evidence type="ECO:0000313" key="1">
    <source>
        <dbReference type="EMBL" id="CAK0907485.1"/>
    </source>
</evidence>
<sequence>MCHLPLVAQQTAPALVVADAPCGAVLGEGAALEARGCTVTRRPIFAAEFGDRVAKNRAVVIGAPDREGTARFLEALADRSQPVAEALAPCLPPPEATGGAAWRGRAEGAQHDDRIATTGELRSADQAGAKGRLVREPAATPRAIEDELAGYGGRLICDDMGDGKGARILEPPRVWQLAGGSVQGWRTAIDAGIGVEDLARAAARRLPQGAAGAQLEAAAQALDGAGLREARAGVGLDAEKDIMRGALGAWLQAWARAGAARPSVPVLA</sequence>
<comment type="caution">
    <text evidence="1">The sequence shown here is derived from an EMBL/GenBank/DDBJ whole genome shotgun (WGS) entry which is preliminary data.</text>
</comment>
<organism evidence="1 2">
    <name type="scientific">Prorocentrum cordatum</name>
    <dbReference type="NCBI Taxonomy" id="2364126"/>
    <lineage>
        <taxon>Eukaryota</taxon>
        <taxon>Sar</taxon>
        <taxon>Alveolata</taxon>
        <taxon>Dinophyceae</taxon>
        <taxon>Prorocentrales</taxon>
        <taxon>Prorocentraceae</taxon>
        <taxon>Prorocentrum</taxon>
    </lineage>
</organism>
<keyword evidence="2" id="KW-1185">Reference proteome</keyword>
<dbReference type="EMBL" id="CAUYUJ010021866">
    <property type="protein sequence ID" value="CAK0907485.1"/>
    <property type="molecule type" value="Genomic_DNA"/>
</dbReference>